<keyword evidence="3" id="KW-1185">Reference proteome</keyword>
<dbReference type="RefSeq" id="WP_137636104.1">
    <property type="nucleotide sequence ID" value="NZ_BJDL01000033.1"/>
</dbReference>
<gene>
    <name evidence="2" type="ORF">ACFQ5L_10625</name>
</gene>
<comment type="caution">
    <text evidence="2">The sequence shown here is derived from an EMBL/GenBank/DDBJ whole genome shotgun (WGS) entry which is preliminary data.</text>
</comment>
<protein>
    <recommendedName>
        <fullName evidence="4">Extracellular protein</fullName>
    </recommendedName>
</protein>
<evidence type="ECO:0008006" key="4">
    <source>
        <dbReference type="Google" id="ProtNLM"/>
    </source>
</evidence>
<accession>A0ABW4C1L7</accession>
<keyword evidence="1" id="KW-0732">Signal</keyword>
<feature type="chain" id="PRO_5045968781" description="Extracellular protein" evidence="1">
    <location>
        <begin position="30"/>
        <end position="207"/>
    </location>
</feature>
<evidence type="ECO:0000313" key="3">
    <source>
        <dbReference type="Proteomes" id="UP001597188"/>
    </source>
</evidence>
<dbReference type="Proteomes" id="UP001597188">
    <property type="component" value="Unassembled WGS sequence"/>
</dbReference>
<name>A0ABW4C1L7_9LACO</name>
<organism evidence="2 3">
    <name type="scientific">Lactiplantibacillus songbeiensis</name>
    <dbReference type="NCBI Taxonomy" id="2559920"/>
    <lineage>
        <taxon>Bacteria</taxon>
        <taxon>Bacillati</taxon>
        <taxon>Bacillota</taxon>
        <taxon>Bacilli</taxon>
        <taxon>Lactobacillales</taxon>
        <taxon>Lactobacillaceae</taxon>
        <taxon>Lactiplantibacillus</taxon>
    </lineage>
</organism>
<feature type="signal peptide" evidence="1">
    <location>
        <begin position="1"/>
        <end position="29"/>
    </location>
</feature>
<reference evidence="3" key="1">
    <citation type="journal article" date="2019" name="Int. J. Syst. Evol. Microbiol.">
        <title>The Global Catalogue of Microorganisms (GCM) 10K type strain sequencing project: providing services to taxonomists for standard genome sequencing and annotation.</title>
        <authorList>
            <consortium name="The Broad Institute Genomics Platform"/>
            <consortium name="The Broad Institute Genome Sequencing Center for Infectious Disease"/>
            <person name="Wu L."/>
            <person name="Ma J."/>
        </authorList>
    </citation>
    <scope>NUCLEOTIDE SEQUENCE [LARGE SCALE GENOMIC DNA]</scope>
    <source>
        <strain evidence="3">CCM 8931</strain>
    </source>
</reference>
<dbReference type="EMBL" id="JBHTOJ010000039">
    <property type="protein sequence ID" value="MFD1421393.1"/>
    <property type="molecule type" value="Genomic_DNA"/>
</dbReference>
<evidence type="ECO:0000256" key="1">
    <source>
        <dbReference type="SAM" id="SignalP"/>
    </source>
</evidence>
<evidence type="ECO:0000313" key="2">
    <source>
        <dbReference type="EMBL" id="MFD1421393.1"/>
    </source>
</evidence>
<sequence>MSLNKLVIASLAGVSLLGGMVVTSTPAMAKSKTFKYYEGNDKVDALHKKYKSMDKYTLNKTFKVQYSGILKLNHLYVFHVSPKHSKYQTWVKVTGKLINKGYGQIALGITHTNNEGKYPGVINSHVSLKNAVPFKAAQSISYGPIGCPFYEERRVNSKSSQSFDLILHTKQATKKLGTSTLVLRTAGIPSDGSKVANNTKVVKLNLN</sequence>
<proteinExistence type="predicted"/>